<evidence type="ECO:0000256" key="2">
    <source>
        <dbReference type="ARBA" id="ARBA00023180"/>
    </source>
</evidence>
<protein>
    <submittedName>
        <fullName evidence="5">IgGFc-binding protein-like</fullName>
    </submittedName>
</protein>
<reference evidence="5" key="1">
    <citation type="submission" date="2025-08" db="UniProtKB">
        <authorList>
            <consortium name="RefSeq"/>
        </authorList>
    </citation>
    <scope>IDENTIFICATION</scope>
    <source>
        <tissue evidence="5">Testes</tissue>
    </source>
</reference>
<dbReference type="SMART" id="SM00216">
    <property type="entry name" value="VWD"/>
    <property type="match status" value="1"/>
</dbReference>
<dbReference type="InterPro" id="IPR001846">
    <property type="entry name" value="VWF_type-D"/>
</dbReference>
<evidence type="ECO:0000313" key="5">
    <source>
        <dbReference type="RefSeq" id="XP_006816533.1"/>
    </source>
</evidence>
<evidence type="ECO:0000256" key="1">
    <source>
        <dbReference type="ARBA" id="ARBA00023157"/>
    </source>
</evidence>
<keyword evidence="4" id="KW-1185">Reference proteome</keyword>
<feature type="domain" description="VWFD" evidence="3">
    <location>
        <begin position="6"/>
        <end position="184"/>
    </location>
</feature>
<evidence type="ECO:0000259" key="3">
    <source>
        <dbReference type="PROSITE" id="PS51233"/>
    </source>
</evidence>
<dbReference type="PROSITE" id="PS51233">
    <property type="entry name" value="VWFD"/>
    <property type="match status" value="1"/>
</dbReference>
<dbReference type="RefSeq" id="XP_006816533.1">
    <property type="nucleotide sequence ID" value="XM_006816470.1"/>
</dbReference>
<proteinExistence type="predicted"/>
<dbReference type="PANTHER" id="PTHR11339">
    <property type="entry name" value="EXTRACELLULAR MATRIX GLYCOPROTEIN RELATED"/>
    <property type="match status" value="1"/>
</dbReference>
<keyword evidence="2" id="KW-0325">Glycoprotein</keyword>
<evidence type="ECO:0000313" key="4">
    <source>
        <dbReference type="Proteomes" id="UP000694865"/>
    </source>
</evidence>
<dbReference type="GeneID" id="100374074"/>
<dbReference type="Proteomes" id="UP000694865">
    <property type="component" value="Unplaced"/>
</dbReference>
<accession>A0ABM0M942</accession>
<dbReference type="InterPro" id="IPR050780">
    <property type="entry name" value="Mucin_vWF_Thrombospondin_sf"/>
</dbReference>
<sequence length="184" mass="21415">MRQEGPHCIVKGDPHYETFDGYHYSYMGNCTYILLGWCSKKKVSHLVTVTTANARPHQHGHTRVTALKLNRRGTRRFTEIIPDDCSYWLNREQWTKFPHVWPGKGSVQKDGNIFTIEVFDQYRVIFDCKIHMVEIILLLPDKTPICGMCGNRNGIGTEDDELQGYSTIDDMARKFRRRGMDDRC</sequence>
<organism evidence="4 5">
    <name type="scientific">Saccoglossus kowalevskii</name>
    <name type="common">Acorn worm</name>
    <dbReference type="NCBI Taxonomy" id="10224"/>
    <lineage>
        <taxon>Eukaryota</taxon>
        <taxon>Metazoa</taxon>
        <taxon>Hemichordata</taxon>
        <taxon>Enteropneusta</taxon>
        <taxon>Harrimaniidae</taxon>
        <taxon>Saccoglossus</taxon>
    </lineage>
</organism>
<keyword evidence="1" id="KW-1015">Disulfide bond</keyword>
<dbReference type="Pfam" id="PF00094">
    <property type="entry name" value="VWD"/>
    <property type="match status" value="1"/>
</dbReference>
<name>A0ABM0M942_SACKO</name>
<gene>
    <name evidence="5" type="primary">LOC100374074</name>
</gene>